<feature type="domain" description="DUF2061" evidence="2">
    <location>
        <begin position="15"/>
        <end position="66"/>
    </location>
</feature>
<keyword evidence="1" id="KW-0812">Transmembrane</keyword>
<reference evidence="3" key="1">
    <citation type="submission" date="2020-05" db="EMBL/GenBank/DDBJ databases">
        <authorList>
            <person name="Delgado-Blas J."/>
        </authorList>
    </citation>
    <scope>NUCLEOTIDE SEQUENCE</scope>
    <source>
        <strain evidence="3">BB1454</strain>
    </source>
</reference>
<feature type="transmembrane region" description="Helical" evidence="1">
    <location>
        <begin position="12"/>
        <end position="34"/>
    </location>
</feature>
<evidence type="ECO:0000313" key="4">
    <source>
        <dbReference type="Proteomes" id="UP000834458"/>
    </source>
</evidence>
<gene>
    <name evidence="3" type="ORF">GHA_00270</name>
</gene>
<dbReference type="Proteomes" id="UP000834458">
    <property type="component" value="Unassembled WGS sequence"/>
</dbReference>
<keyword evidence="1" id="KW-1133">Transmembrane helix</keyword>
<accession>A0AA35D647</accession>
<dbReference type="EMBL" id="CAHPSC010000003">
    <property type="protein sequence ID" value="CAB5660350.1"/>
    <property type="molecule type" value="Genomic_DNA"/>
</dbReference>
<dbReference type="Pfam" id="PF09834">
    <property type="entry name" value="DUF2061"/>
    <property type="match status" value="2"/>
</dbReference>
<evidence type="ECO:0000256" key="1">
    <source>
        <dbReference type="SAM" id="Phobius"/>
    </source>
</evidence>
<evidence type="ECO:0000313" key="3">
    <source>
        <dbReference type="EMBL" id="CAB5660350.1"/>
    </source>
</evidence>
<sequence>MSPLHHLLHQHATALLKAGSYYGVHIVVAVAVAYAVTGNWLAALTLSLLEPSVQVVAYFLHDKAWARVPMARYRTLLKTVSYYGVHLVVAAGVAYAVTGDGVAALTLSLLEPTVQMLFFYLHETLWERQAQRRPSAAGPCAAADGPQLPVCGHRSELQHSA</sequence>
<name>A0AA35D647_9BURK</name>
<dbReference type="AlphaFoldDB" id="A0AA35D647"/>
<keyword evidence="1" id="KW-0472">Membrane</keyword>
<dbReference type="InterPro" id="IPR018638">
    <property type="entry name" value="DUF2061_membrane"/>
</dbReference>
<comment type="caution">
    <text evidence="3">The sequence shown here is derived from an EMBL/GenBank/DDBJ whole genome shotgun (WGS) entry which is preliminary data.</text>
</comment>
<proteinExistence type="predicted"/>
<protein>
    <submittedName>
        <fullName evidence="3">Predicted membrane protein (DUF2061)</fullName>
    </submittedName>
</protein>
<organism evidence="3 4">
    <name type="scientific">Comamonas aquatica</name>
    <dbReference type="NCBI Taxonomy" id="225991"/>
    <lineage>
        <taxon>Bacteria</taxon>
        <taxon>Pseudomonadati</taxon>
        <taxon>Pseudomonadota</taxon>
        <taxon>Betaproteobacteria</taxon>
        <taxon>Burkholderiales</taxon>
        <taxon>Comamonadaceae</taxon>
        <taxon>Comamonas</taxon>
    </lineage>
</organism>
<evidence type="ECO:0000259" key="2">
    <source>
        <dbReference type="Pfam" id="PF09834"/>
    </source>
</evidence>
<feature type="domain" description="DUF2061" evidence="2">
    <location>
        <begin position="76"/>
        <end position="127"/>
    </location>
</feature>